<gene>
    <name evidence="3" type="ORF">ACFPPB_13615</name>
</gene>
<dbReference type="PANTHER" id="PTHR12526:SF630">
    <property type="entry name" value="GLYCOSYLTRANSFERASE"/>
    <property type="match status" value="1"/>
</dbReference>
<dbReference type="NCBIfam" id="TIGR03088">
    <property type="entry name" value="stp2"/>
    <property type="match status" value="1"/>
</dbReference>
<evidence type="ECO:0000313" key="4">
    <source>
        <dbReference type="Proteomes" id="UP001596111"/>
    </source>
</evidence>
<dbReference type="PANTHER" id="PTHR12526">
    <property type="entry name" value="GLYCOSYLTRANSFERASE"/>
    <property type="match status" value="1"/>
</dbReference>
<protein>
    <submittedName>
        <fullName evidence="3">TIGR03088 family PEP-CTERM/XrtA system glycosyltransferase</fullName>
    </submittedName>
</protein>
<organism evidence="3 4">
    <name type="scientific">Rhodanobacter terrae</name>
    <dbReference type="NCBI Taxonomy" id="418647"/>
    <lineage>
        <taxon>Bacteria</taxon>
        <taxon>Pseudomonadati</taxon>
        <taxon>Pseudomonadota</taxon>
        <taxon>Gammaproteobacteria</taxon>
        <taxon>Lysobacterales</taxon>
        <taxon>Rhodanobacteraceae</taxon>
        <taxon>Rhodanobacter</taxon>
    </lineage>
</organism>
<name>A0ABW0T0N9_9GAMM</name>
<dbReference type="EMBL" id="JBHSNG010000015">
    <property type="protein sequence ID" value="MFC5582156.1"/>
    <property type="molecule type" value="Genomic_DNA"/>
</dbReference>
<accession>A0ABW0T0N9</accession>
<evidence type="ECO:0000259" key="1">
    <source>
        <dbReference type="Pfam" id="PF00534"/>
    </source>
</evidence>
<proteinExistence type="predicted"/>
<dbReference type="InterPro" id="IPR017522">
    <property type="entry name" value="Sugar_tfrase_PEP-CTERM_Stp2"/>
</dbReference>
<evidence type="ECO:0000259" key="2">
    <source>
        <dbReference type="Pfam" id="PF13439"/>
    </source>
</evidence>
<reference evidence="4" key="1">
    <citation type="journal article" date="2019" name="Int. J. Syst. Evol. Microbiol.">
        <title>The Global Catalogue of Microorganisms (GCM) 10K type strain sequencing project: providing services to taxonomists for standard genome sequencing and annotation.</title>
        <authorList>
            <consortium name="The Broad Institute Genomics Platform"/>
            <consortium name="The Broad Institute Genome Sequencing Center for Infectious Disease"/>
            <person name="Wu L."/>
            <person name="Ma J."/>
        </authorList>
    </citation>
    <scope>NUCLEOTIDE SEQUENCE [LARGE SCALE GENOMIC DNA]</scope>
    <source>
        <strain evidence="4">CGMCC 1.13587</strain>
    </source>
</reference>
<evidence type="ECO:0000313" key="3">
    <source>
        <dbReference type="EMBL" id="MFC5582156.1"/>
    </source>
</evidence>
<dbReference type="InterPro" id="IPR028098">
    <property type="entry name" value="Glyco_trans_4-like_N"/>
</dbReference>
<feature type="domain" description="Glycosyl transferase family 1" evidence="1">
    <location>
        <begin position="197"/>
        <end position="354"/>
    </location>
</feature>
<dbReference type="Pfam" id="PF00534">
    <property type="entry name" value="Glycos_transf_1"/>
    <property type="match status" value="1"/>
</dbReference>
<dbReference type="RefSeq" id="WP_377327977.1">
    <property type="nucleotide sequence ID" value="NZ_JBHSNG010000015.1"/>
</dbReference>
<dbReference type="Proteomes" id="UP001596111">
    <property type="component" value="Unassembled WGS sequence"/>
</dbReference>
<feature type="domain" description="Glycosyltransferase subfamily 4-like N-terminal" evidence="2">
    <location>
        <begin position="17"/>
        <end position="173"/>
    </location>
</feature>
<sequence>MNDKPMIVHVLYRLDTGGMERMLVTLINRTCQRYHHAVICLEGYGALRDEIEPDDVPCLALDKKPGKDWHCYFRLWRTLRDLKPDLVHTYNVGAVDAALIARLAGVRRVVHAERGRDAADPRGESGKYRLLRRWLLPFIDRYLAVSMDLQNWLMEKVGIPSSRVVCIPNGIDATAFSATGNERSTRPLLGSFAPPGTVLIGTVGRLDAVKDQAGLITAFRILCEALPHECSRLRLVLLGEGSQRAALESQIASAGLSARVRLLGNRNDVAPLLAEFDVFALSSIAEGMPGVLLEAMASGLPVVATDVGGVGEVVVAGMTGTLVSANDPKALAGALMDYVLDEGLRAEHGAAGRECVMARFSLQTMLSAYTEFYDGLLDRPRHQHEQVVEATRATGHREN</sequence>
<comment type="caution">
    <text evidence="3">The sequence shown here is derived from an EMBL/GenBank/DDBJ whole genome shotgun (WGS) entry which is preliminary data.</text>
</comment>
<keyword evidence="4" id="KW-1185">Reference proteome</keyword>
<dbReference type="Pfam" id="PF13439">
    <property type="entry name" value="Glyco_transf_4"/>
    <property type="match status" value="1"/>
</dbReference>
<dbReference type="InterPro" id="IPR001296">
    <property type="entry name" value="Glyco_trans_1"/>
</dbReference>
<dbReference type="Gene3D" id="3.40.50.2000">
    <property type="entry name" value="Glycogen Phosphorylase B"/>
    <property type="match status" value="2"/>
</dbReference>
<dbReference type="SUPFAM" id="SSF53756">
    <property type="entry name" value="UDP-Glycosyltransferase/glycogen phosphorylase"/>
    <property type="match status" value="1"/>
</dbReference>